<keyword evidence="2" id="KW-1185">Reference proteome</keyword>
<reference evidence="2" key="1">
    <citation type="submission" date="2010-08" db="EMBL/GenBank/DDBJ databases">
        <authorList>
            <consortium name="Caenorhabditis japonica Sequencing Consortium"/>
            <person name="Wilson R.K."/>
        </authorList>
    </citation>
    <scope>NUCLEOTIDE SEQUENCE [LARGE SCALE GENOMIC DNA]</scope>
    <source>
        <strain evidence="2">DF5081</strain>
    </source>
</reference>
<dbReference type="Proteomes" id="UP000005237">
    <property type="component" value="Unassembled WGS sequence"/>
</dbReference>
<reference evidence="1" key="2">
    <citation type="submission" date="2022-06" db="UniProtKB">
        <authorList>
            <consortium name="EnsemblMetazoa"/>
        </authorList>
    </citation>
    <scope>IDENTIFICATION</scope>
    <source>
        <strain evidence="1">DF5081</strain>
    </source>
</reference>
<dbReference type="AlphaFoldDB" id="A0A8R1IQH7"/>
<name>A0A8R1IQH7_CAEJA</name>
<evidence type="ECO:0000313" key="2">
    <source>
        <dbReference type="Proteomes" id="UP000005237"/>
    </source>
</evidence>
<evidence type="ECO:0000313" key="1">
    <source>
        <dbReference type="EnsemblMetazoa" id="CJA36339.1"/>
    </source>
</evidence>
<dbReference type="EnsemblMetazoa" id="CJA36339.1">
    <property type="protein sequence ID" value="CJA36339.1"/>
    <property type="gene ID" value="WBGene00212186"/>
</dbReference>
<accession>A0A8R1IQH7</accession>
<protein>
    <submittedName>
        <fullName evidence="1">Uncharacterized protein</fullName>
    </submittedName>
</protein>
<proteinExistence type="predicted"/>
<organism evidence="1 2">
    <name type="scientific">Caenorhabditis japonica</name>
    <dbReference type="NCBI Taxonomy" id="281687"/>
    <lineage>
        <taxon>Eukaryota</taxon>
        <taxon>Metazoa</taxon>
        <taxon>Ecdysozoa</taxon>
        <taxon>Nematoda</taxon>
        <taxon>Chromadorea</taxon>
        <taxon>Rhabditida</taxon>
        <taxon>Rhabditina</taxon>
        <taxon>Rhabditomorpha</taxon>
        <taxon>Rhabditoidea</taxon>
        <taxon>Rhabditidae</taxon>
        <taxon>Peloderinae</taxon>
        <taxon>Caenorhabditis</taxon>
    </lineage>
</organism>
<sequence length="52" mass="5661">MHIDCPLAAGLSAHQLLTRYSLSAHWMSTGCPPSDPPPTHYPPTDCSISVHY</sequence>